<name>A0AAV4GHA4_9GAST</name>
<feature type="compositionally biased region" description="Polar residues" evidence="1">
    <location>
        <begin position="136"/>
        <end position="146"/>
    </location>
</feature>
<dbReference type="AlphaFoldDB" id="A0AAV4GHA4"/>
<dbReference type="Pfam" id="PF07093">
    <property type="entry name" value="SGT1"/>
    <property type="match status" value="1"/>
</dbReference>
<protein>
    <submittedName>
        <fullName evidence="2">Protein ecdysoneless homolog</fullName>
    </submittedName>
</protein>
<feature type="region of interest" description="Disordered" evidence="1">
    <location>
        <begin position="27"/>
        <end position="316"/>
    </location>
</feature>
<organism evidence="2 3">
    <name type="scientific">Elysia marginata</name>
    <dbReference type="NCBI Taxonomy" id="1093978"/>
    <lineage>
        <taxon>Eukaryota</taxon>
        <taxon>Metazoa</taxon>
        <taxon>Spiralia</taxon>
        <taxon>Lophotrochozoa</taxon>
        <taxon>Mollusca</taxon>
        <taxon>Gastropoda</taxon>
        <taxon>Heterobranchia</taxon>
        <taxon>Euthyneura</taxon>
        <taxon>Panpulmonata</taxon>
        <taxon>Sacoglossa</taxon>
        <taxon>Placobranchoidea</taxon>
        <taxon>Plakobranchidae</taxon>
        <taxon>Elysia</taxon>
    </lineage>
</organism>
<comment type="caution">
    <text evidence="2">The sequence shown here is derived from an EMBL/GenBank/DDBJ whole genome shotgun (WGS) entry which is preliminary data.</text>
</comment>
<feature type="compositionally biased region" description="Basic and acidic residues" evidence="1">
    <location>
        <begin position="249"/>
        <end position="283"/>
    </location>
</feature>
<keyword evidence="3" id="KW-1185">Reference proteome</keyword>
<dbReference type="InterPro" id="IPR010770">
    <property type="entry name" value="Ecd"/>
</dbReference>
<evidence type="ECO:0000256" key="1">
    <source>
        <dbReference type="SAM" id="MobiDB-lite"/>
    </source>
</evidence>
<sequence>MMSAGGYVAGQKSQEFDLSKISQSMSSFVEHESGVDGAEFPRETAENGDRDGQMVGSGMIEAMQKLFDFPDEEDSTDSDMSEYDWSEDSDDELGSPSKMSLRTKKSSLRQPAKKVEATNWRTDQRKSKSVRFSGPDLSTQESSLTSRTEEQKPSPLLAPQNTSCPITEPETVEMKPAKAPVIPPRPSKLVASPSAPPRPSKPPPPRPAINPPPVPARSTTNSRPAQPLNKPSGVVKPSVPPPPPPGKDVGGKRDKKLEALMDAMDRELAATDVGKSFEREPKRAKPRRPGRPPAPPSKVASDPRDIDDEDDDFRPVNVDLTVVKNTLESYKAQQGLPGPASNILAGFGLKLPDDDSNAKA</sequence>
<evidence type="ECO:0000313" key="3">
    <source>
        <dbReference type="Proteomes" id="UP000762676"/>
    </source>
</evidence>
<dbReference type="Proteomes" id="UP000762676">
    <property type="component" value="Unassembled WGS sequence"/>
</dbReference>
<feature type="compositionally biased region" description="Acidic residues" evidence="1">
    <location>
        <begin position="69"/>
        <end position="93"/>
    </location>
</feature>
<dbReference type="GO" id="GO:0005634">
    <property type="term" value="C:nucleus"/>
    <property type="evidence" value="ECO:0007669"/>
    <property type="project" value="TreeGrafter"/>
</dbReference>
<accession>A0AAV4GHA4</accession>
<dbReference type="PANTHER" id="PTHR13060:SF0">
    <property type="entry name" value="PROTEIN ECDYSONELESS HOMOLOG"/>
    <property type="match status" value="1"/>
</dbReference>
<feature type="compositionally biased region" description="Basic and acidic residues" evidence="1">
    <location>
        <begin position="29"/>
        <end position="52"/>
    </location>
</feature>
<proteinExistence type="predicted"/>
<feature type="compositionally biased region" description="Pro residues" evidence="1">
    <location>
        <begin position="194"/>
        <end position="215"/>
    </location>
</feature>
<evidence type="ECO:0000313" key="2">
    <source>
        <dbReference type="EMBL" id="GFR85087.1"/>
    </source>
</evidence>
<gene>
    <name evidence="2" type="ORF">ElyMa_000687800</name>
</gene>
<dbReference type="EMBL" id="BMAT01001412">
    <property type="protein sequence ID" value="GFR85087.1"/>
    <property type="molecule type" value="Genomic_DNA"/>
</dbReference>
<dbReference type="PANTHER" id="PTHR13060">
    <property type="entry name" value="SGT1 PROTEIN HSGT1 SUPPRESSOR OF GCR2"/>
    <property type="match status" value="1"/>
</dbReference>
<reference evidence="2 3" key="1">
    <citation type="journal article" date="2021" name="Elife">
        <title>Chloroplast acquisition without the gene transfer in kleptoplastic sea slugs, Plakobranchus ocellatus.</title>
        <authorList>
            <person name="Maeda T."/>
            <person name="Takahashi S."/>
            <person name="Yoshida T."/>
            <person name="Shimamura S."/>
            <person name="Takaki Y."/>
            <person name="Nagai Y."/>
            <person name="Toyoda A."/>
            <person name="Suzuki Y."/>
            <person name="Arimoto A."/>
            <person name="Ishii H."/>
            <person name="Satoh N."/>
            <person name="Nishiyama T."/>
            <person name="Hasebe M."/>
            <person name="Maruyama T."/>
            <person name="Minagawa J."/>
            <person name="Obokata J."/>
            <person name="Shigenobu S."/>
        </authorList>
    </citation>
    <scope>NUCLEOTIDE SEQUENCE [LARGE SCALE GENOMIC DNA]</scope>
</reference>